<feature type="compositionally biased region" description="Pro residues" evidence="3">
    <location>
        <begin position="138"/>
        <end position="164"/>
    </location>
</feature>
<feature type="domain" description="EF-hand" evidence="4">
    <location>
        <begin position="62"/>
        <end position="97"/>
    </location>
</feature>
<keyword evidence="6" id="KW-1185">Reference proteome</keyword>
<keyword evidence="2" id="KW-0106">Calcium</keyword>
<protein>
    <recommendedName>
        <fullName evidence="4">EF-hand domain-containing protein</fullName>
    </recommendedName>
</protein>
<gene>
    <name evidence="5" type="ORF">CTAYLR_004873</name>
</gene>
<comment type="caution">
    <text evidence="5">The sequence shown here is derived from an EMBL/GenBank/DDBJ whole genome shotgun (WGS) entry which is preliminary data.</text>
</comment>
<dbReference type="GO" id="GO:0005509">
    <property type="term" value="F:calcium ion binding"/>
    <property type="evidence" value="ECO:0007669"/>
    <property type="project" value="InterPro"/>
</dbReference>
<dbReference type="Gene3D" id="1.10.238.10">
    <property type="entry name" value="EF-hand"/>
    <property type="match status" value="1"/>
</dbReference>
<feature type="compositionally biased region" description="Acidic residues" evidence="3">
    <location>
        <begin position="180"/>
        <end position="196"/>
    </location>
</feature>
<organism evidence="5 6">
    <name type="scientific">Chrysophaeum taylorii</name>
    <dbReference type="NCBI Taxonomy" id="2483200"/>
    <lineage>
        <taxon>Eukaryota</taxon>
        <taxon>Sar</taxon>
        <taxon>Stramenopiles</taxon>
        <taxon>Ochrophyta</taxon>
        <taxon>Pelagophyceae</taxon>
        <taxon>Pelagomonadales</taxon>
        <taxon>Pelagomonadaceae</taxon>
        <taxon>Chrysophaeum</taxon>
    </lineage>
</organism>
<dbReference type="InterPro" id="IPR018247">
    <property type="entry name" value="EF_Hand_1_Ca_BS"/>
</dbReference>
<evidence type="ECO:0000256" key="2">
    <source>
        <dbReference type="ARBA" id="ARBA00022837"/>
    </source>
</evidence>
<reference evidence="5" key="1">
    <citation type="submission" date="2023-01" db="EMBL/GenBank/DDBJ databases">
        <title>Metagenome sequencing of chrysophaentin producing Chrysophaeum taylorii.</title>
        <authorList>
            <person name="Davison J."/>
            <person name="Bewley C."/>
        </authorList>
    </citation>
    <scope>NUCLEOTIDE SEQUENCE</scope>
    <source>
        <strain evidence="5">NIES-1699</strain>
    </source>
</reference>
<dbReference type="PROSITE" id="PS50222">
    <property type="entry name" value="EF_HAND_2"/>
    <property type="match status" value="2"/>
</dbReference>
<proteinExistence type="predicted"/>
<dbReference type="InterPro" id="IPR002048">
    <property type="entry name" value="EF_hand_dom"/>
</dbReference>
<evidence type="ECO:0000313" key="5">
    <source>
        <dbReference type="EMBL" id="KAJ8603538.1"/>
    </source>
</evidence>
<evidence type="ECO:0000256" key="3">
    <source>
        <dbReference type="SAM" id="MobiDB-lite"/>
    </source>
</evidence>
<evidence type="ECO:0000259" key="4">
    <source>
        <dbReference type="PROSITE" id="PS50222"/>
    </source>
</evidence>
<dbReference type="AlphaFoldDB" id="A0AAD7XM59"/>
<evidence type="ECO:0000256" key="1">
    <source>
        <dbReference type="ARBA" id="ARBA00022737"/>
    </source>
</evidence>
<sequence>MVGVLGRLAKFASPRRKRQKNAKALRKEKLMEQFKAIDIDNSGTIDKDELRYLLRKCTGSLPTDAEVEAMMREIDRNRDGLIAFDEFATLHERARRGDLPFAALSKIMVDFDGLTALVPDDNEPAKLSSSKPPEDLPKTPPLDDPPPSTPPLDDPPPSTPPPPEQLSQRSQQKADRWRDDEDDDDDDDDSADDVVEDSVVSF</sequence>
<dbReference type="SUPFAM" id="SSF47473">
    <property type="entry name" value="EF-hand"/>
    <property type="match status" value="1"/>
</dbReference>
<dbReference type="Proteomes" id="UP001230188">
    <property type="component" value="Unassembled WGS sequence"/>
</dbReference>
<feature type="region of interest" description="Disordered" evidence="3">
    <location>
        <begin position="120"/>
        <end position="202"/>
    </location>
</feature>
<dbReference type="PROSITE" id="PS00018">
    <property type="entry name" value="EF_HAND_1"/>
    <property type="match status" value="2"/>
</dbReference>
<dbReference type="InterPro" id="IPR011992">
    <property type="entry name" value="EF-hand-dom_pair"/>
</dbReference>
<dbReference type="EMBL" id="JAQMWT010000349">
    <property type="protein sequence ID" value="KAJ8603538.1"/>
    <property type="molecule type" value="Genomic_DNA"/>
</dbReference>
<name>A0AAD7XM59_9STRA</name>
<dbReference type="CDD" id="cd00051">
    <property type="entry name" value="EFh"/>
    <property type="match status" value="1"/>
</dbReference>
<dbReference type="InterPro" id="IPR050145">
    <property type="entry name" value="Centrin_CML-like"/>
</dbReference>
<dbReference type="PANTHER" id="PTHR23050">
    <property type="entry name" value="CALCIUM BINDING PROTEIN"/>
    <property type="match status" value="1"/>
</dbReference>
<feature type="domain" description="EF-hand" evidence="4">
    <location>
        <begin position="25"/>
        <end position="60"/>
    </location>
</feature>
<dbReference type="SMART" id="SM00054">
    <property type="entry name" value="EFh"/>
    <property type="match status" value="2"/>
</dbReference>
<accession>A0AAD7XM59</accession>
<keyword evidence="1" id="KW-0677">Repeat</keyword>
<dbReference type="Pfam" id="PF13499">
    <property type="entry name" value="EF-hand_7"/>
    <property type="match status" value="1"/>
</dbReference>
<evidence type="ECO:0000313" key="6">
    <source>
        <dbReference type="Proteomes" id="UP001230188"/>
    </source>
</evidence>